<keyword evidence="5" id="KW-1185">Reference proteome</keyword>
<evidence type="ECO:0000313" key="4">
    <source>
        <dbReference type="EMBL" id="SEA50322.1"/>
    </source>
</evidence>
<dbReference type="InterPro" id="IPR012373">
    <property type="entry name" value="Ferrdict_sens_TM"/>
</dbReference>
<evidence type="ECO:0000256" key="1">
    <source>
        <dbReference type="SAM" id="Phobius"/>
    </source>
</evidence>
<accession>A0A1H4BR47</accession>
<proteinExistence type="predicted"/>
<protein>
    <submittedName>
        <fullName evidence="4">FecR family protein</fullName>
    </submittedName>
</protein>
<reference evidence="4 5" key="1">
    <citation type="submission" date="2016-10" db="EMBL/GenBank/DDBJ databases">
        <authorList>
            <person name="de Groot N.N."/>
        </authorList>
    </citation>
    <scope>NUCLEOTIDE SEQUENCE [LARGE SCALE GENOMIC DNA]</scope>
    <source>
        <strain evidence="4 5">DSM 25383</strain>
    </source>
</reference>
<evidence type="ECO:0000313" key="5">
    <source>
        <dbReference type="Proteomes" id="UP000183253"/>
    </source>
</evidence>
<feature type="domain" description="Protein FecR C-terminal" evidence="3">
    <location>
        <begin position="254"/>
        <end position="322"/>
    </location>
</feature>
<evidence type="ECO:0000259" key="3">
    <source>
        <dbReference type="Pfam" id="PF16344"/>
    </source>
</evidence>
<keyword evidence="1" id="KW-0472">Membrane</keyword>
<dbReference type="AlphaFoldDB" id="A0A1H4BR47"/>
<dbReference type="EMBL" id="FNRI01000004">
    <property type="protein sequence ID" value="SEA50322.1"/>
    <property type="molecule type" value="Genomic_DNA"/>
</dbReference>
<dbReference type="Pfam" id="PF16344">
    <property type="entry name" value="FecR_C"/>
    <property type="match status" value="1"/>
</dbReference>
<dbReference type="Gene3D" id="2.60.120.1440">
    <property type="match status" value="1"/>
</dbReference>
<keyword evidence="1" id="KW-0812">Transmembrane</keyword>
<dbReference type="Proteomes" id="UP000183253">
    <property type="component" value="Unassembled WGS sequence"/>
</dbReference>
<gene>
    <name evidence="4" type="ORF">SAMN05444145_1048</name>
</gene>
<dbReference type="STRING" id="1033731.SAMN05444145_1048"/>
<feature type="domain" description="FecR protein" evidence="2">
    <location>
        <begin position="116"/>
        <end position="209"/>
    </location>
</feature>
<keyword evidence="1" id="KW-1133">Transmembrane helix</keyword>
<dbReference type="PANTHER" id="PTHR30273:SF2">
    <property type="entry name" value="PROTEIN FECR"/>
    <property type="match status" value="1"/>
</dbReference>
<organism evidence="4 5">
    <name type="scientific">Alistipes timonensis JC136</name>
    <dbReference type="NCBI Taxonomy" id="1033731"/>
    <lineage>
        <taxon>Bacteria</taxon>
        <taxon>Pseudomonadati</taxon>
        <taxon>Bacteroidota</taxon>
        <taxon>Bacteroidia</taxon>
        <taxon>Bacteroidales</taxon>
        <taxon>Rikenellaceae</taxon>
        <taxon>Alistipes</taxon>
    </lineage>
</organism>
<dbReference type="GO" id="GO:0016989">
    <property type="term" value="F:sigma factor antagonist activity"/>
    <property type="evidence" value="ECO:0007669"/>
    <property type="project" value="TreeGrafter"/>
</dbReference>
<sequence length="325" mass="37475">MSKTERKRIIDYIFRHPDTPEDIRQQFERWMLAREHDSGIDEILWDIWEHHAAPASEEEDRRGLERLRASLRASRVRTLPRRVLRYAGMAAAVVLVFLGGYFAATQTLAPEKEVTLLTAKGHVGEFTLPDGTKVWLNGESRLKYNAEFSGRTRDVALTGEAFFEVRKDTLRPFRVSMNDLQVEVLGTSFDAMNYAFGSSEEVVLKTGSVKISGEHLRSPVTLRPDERFSLNRLSKRACVEKVDARNYSQWFSPRLIFDNTPLKDIIINLERRYNIEISLSSNISPEKRLSLVVCHEPLEDLMEVMSSLMSIRYRIDGNRVLITQR</sequence>
<evidence type="ECO:0000259" key="2">
    <source>
        <dbReference type="Pfam" id="PF04773"/>
    </source>
</evidence>
<dbReference type="PANTHER" id="PTHR30273">
    <property type="entry name" value="PERIPLASMIC SIGNAL SENSOR AND SIGMA FACTOR ACTIVATOR FECR-RELATED"/>
    <property type="match status" value="1"/>
</dbReference>
<dbReference type="InterPro" id="IPR006860">
    <property type="entry name" value="FecR"/>
</dbReference>
<dbReference type="OrthoDB" id="676789at2"/>
<dbReference type="Gene3D" id="3.55.50.30">
    <property type="match status" value="1"/>
</dbReference>
<name>A0A1H4BR47_9BACT</name>
<dbReference type="PIRSF" id="PIRSF018266">
    <property type="entry name" value="FecR"/>
    <property type="match status" value="1"/>
</dbReference>
<dbReference type="RefSeq" id="WP_010261986.1">
    <property type="nucleotide sequence ID" value="NZ_CAEG01000011.1"/>
</dbReference>
<dbReference type="InterPro" id="IPR032508">
    <property type="entry name" value="FecR_C"/>
</dbReference>
<dbReference type="Pfam" id="PF04773">
    <property type="entry name" value="FecR"/>
    <property type="match status" value="1"/>
</dbReference>
<feature type="transmembrane region" description="Helical" evidence="1">
    <location>
        <begin position="83"/>
        <end position="104"/>
    </location>
</feature>